<sequence>MFYMNIVFSAGKYTGELKQCCVDGMRDNKLGYTCERRATYIVDGEACAKAFMYCCNKIKDHKNTETEE</sequence>
<dbReference type="Pfam" id="PF01821">
    <property type="entry name" value="ANATO"/>
    <property type="match status" value="1"/>
</dbReference>
<dbReference type="SUPFAM" id="SSF47686">
    <property type="entry name" value="Anaphylotoxins (complement system)"/>
    <property type="match status" value="1"/>
</dbReference>
<dbReference type="InterPro" id="IPR001840">
    <property type="entry name" value="Anaphylatoxn_comp_syst_dom"/>
</dbReference>
<dbReference type="SMART" id="SM00104">
    <property type="entry name" value="ANATO"/>
    <property type="match status" value="1"/>
</dbReference>
<dbReference type="GO" id="GO:0006956">
    <property type="term" value="P:complement activation"/>
    <property type="evidence" value="ECO:0007669"/>
    <property type="project" value="InterPro"/>
</dbReference>
<protein>
    <recommendedName>
        <fullName evidence="4">Anaphylatoxin-like domain-containing protein</fullName>
    </recommendedName>
</protein>
<evidence type="ECO:0000256" key="3">
    <source>
        <dbReference type="ARBA" id="ARBA00023157"/>
    </source>
</evidence>
<dbReference type="AlphaFoldDB" id="A0A8C2JLY1"/>
<evidence type="ECO:0000256" key="1">
    <source>
        <dbReference type="ARBA" id="ARBA00004613"/>
    </source>
</evidence>
<reference evidence="5" key="1">
    <citation type="submission" date="2025-08" db="UniProtKB">
        <authorList>
            <consortium name="Ensembl"/>
        </authorList>
    </citation>
    <scope>IDENTIFICATION</scope>
</reference>
<dbReference type="GO" id="GO:0005576">
    <property type="term" value="C:extracellular region"/>
    <property type="evidence" value="ECO:0007669"/>
    <property type="project" value="UniProtKB-SubCell"/>
</dbReference>
<organism evidence="5 6">
    <name type="scientific">Cyprinus carpio</name>
    <name type="common">Common carp</name>
    <dbReference type="NCBI Taxonomy" id="7962"/>
    <lineage>
        <taxon>Eukaryota</taxon>
        <taxon>Metazoa</taxon>
        <taxon>Chordata</taxon>
        <taxon>Craniata</taxon>
        <taxon>Vertebrata</taxon>
        <taxon>Euteleostomi</taxon>
        <taxon>Actinopterygii</taxon>
        <taxon>Neopterygii</taxon>
        <taxon>Teleostei</taxon>
        <taxon>Ostariophysi</taxon>
        <taxon>Cypriniformes</taxon>
        <taxon>Cyprinidae</taxon>
        <taxon>Cyprininae</taxon>
        <taxon>Cyprinus</taxon>
    </lineage>
</organism>
<dbReference type="Gene3D" id="1.20.91.20">
    <property type="entry name" value="Anaphylotoxins (complement system)"/>
    <property type="match status" value="1"/>
</dbReference>
<dbReference type="Ensembl" id="ENSCCRT00020103942.1">
    <property type="protein sequence ID" value="ENSCCRP00020095092.1"/>
    <property type="gene ID" value="ENSCCRG00020043638.1"/>
</dbReference>
<evidence type="ECO:0000313" key="6">
    <source>
        <dbReference type="Proteomes" id="UP000694701"/>
    </source>
</evidence>
<dbReference type="GO" id="GO:0006954">
    <property type="term" value="P:inflammatory response"/>
    <property type="evidence" value="ECO:0007669"/>
    <property type="project" value="InterPro"/>
</dbReference>
<dbReference type="CDD" id="cd00017">
    <property type="entry name" value="ANATO"/>
    <property type="match status" value="1"/>
</dbReference>
<dbReference type="PROSITE" id="PS01177">
    <property type="entry name" value="ANAPHYLATOXIN_1"/>
    <property type="match status" value="1"/>
</dbReference>
<dbReference type="InterPro" id="IPR000020">
    <property type="entry name" value="Anaphylatoxin/fibulin"/>
</dbReference>
<evidence type="ECO:0000259" key="4">
    <source>
        <dbReference type="PROSITE" id="PS01178"/>
    </source>
</evidence>
<dbReference type="Proteomes" id="UP000694701">
    <property type="component" value="Unplaced"/>
</dbReference>
<dbReference type="PROSITE" id="PS01178">
    <property type="entry name" value="ANAPHYLATOXIN_2"/>
    <property type="match status" value="1"/>
</dbReference>
<keyword evidence="2" id="KW-0964">Secreted</keyword>
<evidence type="ECO:0000313" key="5">
    <source>
        <dbReference type="Ensembl" id="ENSCCRP00020095092.1"/>
    </source>
</evidence>
<proteinExistence type="predicted"/>
<feature type="domain" description="Anaphylatoxin-like" evidence="4">
    <location>
        <begin position="20"/>
        <end position="55"/>
    </location>
</feature>
<comment type="subcellular location">
    <subcellularLocation>
        <location evidence="1">Secreted</location>
    </subcellularLocation>
</comment>
<name>A0A8C2JLY1_CYPCA</name>
<accession>A0A8C2JLY1</accession>
<keyword evidence="3" id="KW-1015">Disulfide bond</keyword>
<dbReference type="InterPro" id="IPR018081">
    <property type="entry name" value="Anaphylatoxin_comp_syst"/>
</dbReference>
<evidence type="ECO:0000256" key="2">
    <source>
        <dbReference type="ARBA" id="ARBA00022525"/>
    </source>
</evidence>
<dbReference type="PRINTS" id="PR00004">
    <property type="entry name" value="ANAPHYLATOXN"/>
</dbReference>